<dbReference type="RefSeq" id="WP_169065712.1">
    <property type="nucleotide sequence ID" value="NZ_SPMY01000016.1"/>
</dbReference>
<reference evidence="3 4" key="1">
    <citation type="submission" date="2019-03" db="EMBL/GenBank/DDBJ databases">
        <title>Metabolic reconstructions from genomes of highly enriched 'Candidatus Accumulibacter' and 'Candidatus Competibacter' bioreactor populations.</title>
        <authorList>
            <person name="Annavajhala M.K."/>
            <person name="Welles L."/>
            <person name="Abbas B."/>
            <person name="Sorokin D."/>
            <person name="Park H."/>
            <person name="Van Loosdrecht M."/>
            <person name="Chandran K."/>
        </authorList>
    </citation>
    <scope>NUCLEOTIDE SEQUENCE [LARGE SCALE GENOMIC DNA]</scope>
    <source>
        <strain evidence="3 4">SBR_S</strain>
    </source>
</reference>
<dbReference type="Proteomes" id="UP000749010">
    <property type="component" value="Unassembled WGS sequence"/>
</dbReference>
<keyword evidence="1" id="KW-0732">Signal</keyword>
<proteinExistence type="predicted"/>
<dbReference type="InterPro" id="IPR013424">
    <property type="entry name" value="Ice-binding_C"/>
</dbReference>
<evidence type="ECO:0000256" key="1">
    <source>
        <dbReference type="SAM" id="SignalP"/>
    </source>
</evidence>
<evidence type="ECO:0000313" key="3">
    <source>
        <dbReference type="EMBL" id="NMQ27265.1"/>
    </source>
</evidence>
<gene>
    <name evidence="3" type="ORF">E4Q23_05550</name>
</gene>
<evidence type="ECO:0000259" key="2">
    <source>
        <dbReference type="Pfam" id="PF07589"/>
    </source>
</evidence>
<feature type="domain" description="Ice-binding protein C-terminal" evidence="2">
    <location>
        <begin position="301"/>
        <end position="323"/>
    </location>
</feature>
<name>A0ABX1TX03_9PROT</name>
<feature type="signal peptide" evidence="1">
    <location>
        <begin position="1"/>
        <end position="24"/>
    </location>
</feature>
<comment type="caution">
    <text evidence="3">The sequence shown here is derived from an EMBL/GenBank/DDBJ whole genome shotgun (WGS) entry which is preliminary data.</text>
</comment>
<feature type="chain" id="PRO_5045421851" evidence="1">
    <location>
        <begin position="25"/>
        <end position="326"/>
    </location>
</feature>
<sequence>MKFKKSLLSALVVSGLSLAGSAHAGQTNFNWGNGVPGNLALNQTSLDWNEQGSGVAKGRGPFGNVPALLPGQKFQFLYQSNLVNVNPTGTPVAGLDTSSNGVWASPSSFEFTLVATINEVVDTLTAIPGAPGDPDVGYFASFGLDTSLHSSISIYYDSAAGGGLNASTATGTGFDDGLEVLRMTVDTGVPGFATLSSFLATTAGPGAGTGQGSAKIHAAKDLAFGDFVDENYFQGLLDFIWDSEFQSNLNYPSGTSSTIGFHVGGDPMYPSYAVVPCTPGATTCDLLLKVDGQSEFTVPMDVPEPASLVLLGLGLLGLGATRRRQA</sequence>
<dbReference type="NCBIfam" id="TIGR02595">
    <property type="entry name" value="PEP_CTERM"/>
    <property type="match status" value="1"/>
</dbReference>
<keyword evidence="4" id="KW-1185">Reference proteome</keyword>
<protein>
    <submittedName>
        <fullName evidence="3">PEP-CTERM sorting domain-containing protein</fullName>
    </submittedName>
</protein>
<evidence type="ECO:0000313" key="4">
    <source>
        <dbReference type="Proteomes" id="UP000749010"/>
    </source>
</evidence>
<dbReference type="EMBL" id="SPMY01000016">
    <property type="protein sequence ID" value="NMQ27265.1"/>
    <property type="molecule type" value="Genomic_DNA"/>
</dbReference>
<accession>A0ABX1TX03</accession>
<dbReference type="Pfam" id="PF07589">
    <property type="entry name" value="PEP-CTERM"/>
    <property type="match status" value="1"/>
</dbReference>
<organism evidence="3 4">
    <name type="scientific">Candidatus Accumulibacter phosphatis</name>
    <dbReference type="NCBI Taxonomy" id="327160"/>
    <lineage>
        <taxon>Bacteria</taxon>
        <taxon>Pseudomonadati</taxon>
        <taxon>Pseudomonadota</taxon>
        <taxon>Betaproteobacteria</taxon>
        <taxon>Candidatus Accumulibacter</taxon>
    </lineage>
</organism>